<proteinExistence type="predicted"/>
<dbReference type="AlphaFoldDB" id="A0AAV9BY58"/>
<dbReference type="SUPFAM" id="SSF53955">
    <property type="entry name" value="Lysozyme-like"/>
    <property type="match status" value="1"/>
</dbReference>
<gene>
    <name evidence="2" type="ORF">QJS10_CPB22g00294</name>
</gene>
<feature type="domain" description="Transglycosylase SLT" evidence="1">
    <location>
        <begin position="11"/>
        <end position="87"/>
    </location>
</feature>
<reference evidence="2" key="1">
    <citation type="journal article" date="2023" name="Nat. Commun.">
        <title>Diploid and tetraploid genomes of Acorus and the evolution of monocots.</title>
        <authorList>
            <person name="Ma L."/>
            <person name="Liu K.W."/>
            <person name="Li Z."/>
            <person name="Hsiao Y.Y."/>
            <person name="Qi Y."/>
            <person name="Fu T."/>
            <person name="Tang G.D."/>
            <person name="Zhang D."/>
            <person name="Sun W.H."/>
            <person name="Liu D.K."/>
            <person name="Li Y."/>
            <person name="Chen G.Z."/>
            <person name="Liu X.D."/>
            <person name="Liao X.Y."/>
            <person name="Jiang Y.T."/>
            <person name="Yu X."/>
            <person name="Hao Y."/>
            <person name="Huang J."/>
            <person name="Zhao X.W."/>
            <person name="Ke S."/>
            <person name="Chen Y.Y."/>
            <person name="Wu W.L."/>
            <person name="Hsu J.L."/>
            <person name="Lin Y.F."/>
            <person name="Huang M.D."/>
            <person name="Li C.Y."/>
            <person name="Huang L."/>
            <person name="Wang Z.W."/>
            <person name="Zhao X."/>
            <person name="Zhong W.Y."/>
            <person name="Peng D.H."/>
            <person name="Ahmad S."/>
            <person name="Lan S."/>
            <person name="Zhang J.S."/>
            <person name="Tsai W.C."/>
            <person name="Van de Peer Y."/>
            <person name="Liu Z.J."/>
        </authorList>
    </citation>
    <scope>NUCLEOTIDE SEQUENCE</scope>
    <source>
        <strain evidence="2">CP</strain>
    </source>
</reference>
<dbReference type="InterPro" id="IPR008258">
    <property type="entry name" value="Transglycosylase_SLT_dom_1"/>
</dbReference>
<sequence>MRFLNGVGARIGLMGIDYSTAAWLYKNLGYKAYKVASVDDLYSPFVSMYFGAAYVAWLSEFEGRERTAEFVVQAYLGGPENVNLQETGPLWRKFRETISYYEDPRRERGSCTIS</sequence>
<dbReference type="Pfam" id="PF01464">
    <property type="entry name" value="SLT"/>
    <property type="match status" value="1"/>
</dbReference>
<evidence type="ECO:0000313" key="3">
    <source>
        <dbReference type="Proteomes" id="UP001180020"/>
    </source>
</evidence>
<dbReference type="Gene3D" id="1.10.530.10">
    <property type="match status" value="1"/>
</dbReference>
<evidence type="ECO:0000259" key="1">
    <source>
        <dbReference type="Pfam" id="PF01464"/>
    </source>
</evidence>
<accession>A0AAV9BY58</accession>
<comment type="caution">
    <text evidence="2">The sequence shown here is derived from an EMBL/GenBank/DDBJ whole genome shotgun (WGS) entry which is preliminary data.</text>
</comment>
<dbReference type="Proteomes" id="UP001180020">
    <property type="component" value="Unassembled WGS sequence"/>
</dbReference>
<dbReference type="PANTHER" id="PTHR37179">
    <property type="entry name" value="TRANSGLYCOSYLASE"/>
    <property type="match status" value="1"/>
</dbReference>
<dbReference type="InterPro" id="IPR023346">
    <property type="entry name" value="Lysozyme-like_dom_sf"/>
</dbReference>
<name>A0AAV9BY58_ACOCL</name>
<dbReference type="PANTHER" id="PTHR37179:SF1">
    <property type="entry name" value="TRANSGLYCOSYLASE"/>
    <property type="match status" value="1"/>
</dbReference>
<keyword evidence="3" id="KW-1185">Reference proteome</keyword>
<protein>
    <recommendedName>
        <fullName evidence="1">Transglycosylase SLT domain-containing protein</fullName>
    </recommendedName>
</protein>
<reference evidence="2" key="2">
    <citation type="submission" date="2023-06" db="EMBL/GenBank/DDBJ databases">
        <authorList>
            <person name="Ma L."/>
            <person name="Liu K.-W."/>
            <person name="Li Z."/>
            <person name="Hsiao Y.-Y."/>
            <person name="Qi Y."/>
            <person name="Fu T."/>
            <person name="Tang G."/>
            <person name="Zhang D."/>
            <person name="Sun W.-H."/>
            <person name="Liu D.-K."/>
            <person name="Li Y."/>
            <person name="Chen G.-Z."/>
            <person name="Liu X.-D."/>
            <person name="Liao X.-Y."/>
            <person name="Jiang Y.-T."/>
            <person name="Yu X."/>
            <person name="Hao Y."/>
            <person name="Huang J."/>
            <person name="Zhao X.-W."/>
            <person name="Ke S."/>
            <person name="Chen Y.-Y."/>
            <person name="Wu W.-L."/>
            <person name="Hsu J.-L."/>
            <person name="Lin Y.-F."/>
            <person name="Huang M.-D."/>
            <person name="Li C.-Y."/>
            <person name="Huang L."/>
            <person name="Wang Z.-W."/>
            <person name="Zhao X."/>
            <person name="Zhong W.-Y."/>
            <person name="Peng D.-H."/>
            <person name="Ahmad S."/>
            <person name="Lan S."/>
            <person name="Zhang J.-S."/>
            <person name="Tsai W.-C."/>
            <person name="Van De Peer Y."/>
            <person name="Liu Z.-J."/>
        </authorList>
    </citation>
    <scope>NUCLEOTIDE SEQUENCE</scope>
    <source>
        <strain evidence="2">CP</strain>
        <tissue evidence="2">Leaves</tissue>
    </source>
</reference>
<organism evidence="2 3">
    <name type="scientific">Acorus calamus</name>
    <name type="common">Sweet flag</name>
    <dbReference type="NCBI Taxonomy" id="4465"/>
    <lineage>
        <taxon>Eukaryota</taxon>
        <taxon>Viridiplantae</taxon>
        <taxon>Streptophyta</taxon>
        <taxon>Embryophyta</taxon>
        <taxon>Tracheophyta</taxon>
        <taxon>Spermatophyta</taxon>
        <taxon>Magnoliopsida</taxon>
        <taxon>Liliopsida</taxon>
        <taxon>Acoraceae</taxon>
        <taxon>Acorus</taxon>
    </lineage>
</organism>
<dbReference type="EMBL" id="JAUJYO010000022">
    <property type="protein sequence ID" value="KAK1281585.1"/>
    <property type="molecule type" value="Genomic_DNA"/>
</dbReference>
<evidence type="ECO:0000313" key="2">
    <source>
        <dbReference type="EMBL" id="KAK1281585.1"/>
    </source>
</evidence>